<dbReference type="Proteomes" id="UP000007800">
    <property type="component" value="Unassembled WGS sequence"/>
</dbReference>
<accession>C5KXZ9</accession>
<evidence type="ECO:0000313" key="1">
    <source>
        <dbReference type="EMBL" id="EER10606.1"/>
    </source>
</evidence>
<name>C5KXZ9_PERM5</name>
<evidence type="ECO:0008006" key="3">
    <source>
        <dbReference type="Google" id="ProtNLM"/>
    </source>
</evidence>
<dbReference type="Gene3D" id="3.90.226.10">
    <property type="entry name" value="2-enoyl-CoA Hydratase, Chain A, domain 1"/>
    <property type="match status" value="1"/>
</dbReference>
<evidence type="ECO:0000313" key="2">
    <source>
        <dbReference type="Proteomes" id="UP000007800"/>
    </source>
</evidence>
<dbReference type="RefSeq" id="XP_002778811.1">
    <property type="nucleotide sequence ID" value="XM_002778765.1"/>
</dbReference>
<protein>
    <recommendedName>
        <fullName evidence="3">Enoyl-CoA hydratase</fullName>
    </recommendedName>
</protein>
<dbReference type="InParanoid" id="C5KXZ9"/>
<proteinExistence type="predicted"/>
<reference evidence="1 2" key="1">
    <citation type="submission" date="2008-07" db="EMBL/GenBank/DDBJ databases">
        <authorList>
            <person name="El-Sayed N."/>
            <person name="Caler E."/>
            <person name="Inman J."/>
            <person name="Amedeo P."/>
            <person name="Hass B."/>
            <person name="Wortman J."/>
        </authorList>
    </citation>
    <scope>NUCLEOTIDE SEQUENCE [LARGE SCALE GENOMIC DNA]</scope>
    <source>
        <strain evidence="2">ATCC 50983 / TXsc</strain>
    </source>
</reference>
<dbReference type="EMBL" id="GG677298">
    <property type="protein sequence ID" value="EER10606.1"/>
    <property type="molecule type" value="Genomic_DNA"/>
</dbReference>
<organism evidence="2">
    <name type="scientific">Perkinsus marinus (strain ATCC 50983 / TXsc)</name>
    <dbReference type="NCBI Taxonomy" id="423536"/>
    <lineage>
        <taxon>Eukaryota</taxon>
        <taxon>Sar</taxon>
        <taxon>Alveolata</taxon>
        <taxon>Perkinsozoa</taxon>
        <taxon>Perkinsea</taxon>
        <taxon>Perkinsida</taxon>
        <taxon>Perkinsidae</taxon>
        <taxon>Perkinsus</taxon>
    </lineage>
</organism>
<dbReference type="InterPro" id="IPR029045">
    <property type="entry name" value="ClpP/crotonase-like_dom_sf"/>
</dbReference>
<keyword evidence="2" id="KW-1185">Reference proteome</keyword>
<gene>
    <name evidence="1" type="ORF">Pmar_PMAR018983</name>
</gene>
<dbReference type="GeneID" id="9038748"/>
<dbReference type="OrthoDB" id="410701at2759"/>
<feature type="non-terminal residue" evidence="1">
    <location>
        <position position="1"/>
    </location>
</feature>
<dbReference type="SUPFAM" id="SSF52096">
    <property type="entry name" value="ClpP/crotonase"/>
    <property type="match status" value="1"/>
</dbReference>
<dbReference type="AlphaFoldDB" id="C5KXZ9"/>
<sequence length="92" mass="10059">IHLSSINRLTESNSPEEVFNVSLALASAIAANGPLGVRAAKRTIRKRLDEEFPTWLEAASAERAPLTFTEDHRAALDWFSAKKAPPAPFKGM</sequence>